<dbReference type="Gene3D" id="3.30.565.10">
    <property type="entry name" value="Histidine kinase-like ATPase, C-terminal domain"/>
    <property type="match status" value="1"/>
</dbReference>
<dbReference type="Gene3D" id="3.40.50.2300">
    <property type="match status" value="1"/>
</dbReference>
<dbReference type="InterPro" id="IPR004358">
    <property type="entry name" value="Sig_transdc_His_kin-like_C"/>
</dbReference>
<dbReference type="InterPro" id="IPR001789">
    <property type="entry name" value="Sig_transdc_resp-reg_receiver"/>
</dbReference>
<evidence type="ECO:0000259" key="3">
    <source>
        <dbReference type="PROSITE" id="PS50109"/>
    </source>
</evidence>
<dbReference type="InterPro" id="IPR005467">
    <property type="entry name" value="His_kinase_dom"/>
</dbReference>
<dbReference type="Pfam" id="PF13188">
    <property type="entry name" value="PAS_8"/>
    <property type="match status" value="1"/>
</dbReference>
<dbReference type="Pfam" id="PF08447">
    <property type="entry name" value="PAS_3"/>
    <property type="match status" value="1"/>
</dbReference>
<dbReference type="SUPFAM" id="SSF52172">
    <property type="entry name" value="CheY-like"/>
    <property type="match status" value="1"/>
</dbReference>
<evidence type="ECO:0000313" key="6">
    <source>
        <dbReference type="EMBL" id="KAL1605867.1"/>
    </source>
</evidence>
<dbReference type="NCBIfam" id="TIGR00229">
    <property type="entry name" value="sensory_box"/>
    <property type="match status" value="1"/>
</dbReference>
<dbReference type="CDD" id="cd17546">
    <property type="entry name" value="REC_hyHK_CKI1_RcsC-like"/>
    <property type="match status" value="1"/>
</dbReference>
<dbReference type="Pfam" id="PF02518">
    <property type="entry name" value="HATPase_c"/>
    <property type="match status" value="1"/>
</dbReference>
<gene>
    <name evidence="6" type="ORF">SLS59_002986</name>
</gene>
<dbReference type="InterPro" id="IPR035965">
    <property type="entry name" value="PAS-like_dom_sf"/>
</dbReference>
<dbReference type="SMART" id="SM00448">
    <property type="entry name" value="REC"/>
    <property type="match status" value="1"/>
</dbReference>
<evidence type="ECO:0000256" key="2">
    <source>
        <dbReference type="PROSITE-ProRule" id="PRU00169"/>
    </source>
</evidence>
<dbReference type="Proteomes" id="UP001521222">
    <property type="component" value="Unassembled WGS sequence"/>
</dbReference>
<evidence type="ECO:0000259" key="4">
    <source>
        <dbReference type="PROSITE" id="PS50110"/>
    </source>
</evidence>
<dbReference type="Pfam" id="PF26131">
    <property type="entry name" value="PAS-like"/>
    <property type="match status" value="1"/>
</dbReference>
<dbReference type="SUPFAM" id="SSF55785">
    <property type="entry name" value="PYP-like sensor domain (PAS domain)"/>
    <property type="match status" value="2"/>
</dbReference>
<dbReference type="SMART" id="SM00387">
    <property type="entry name" value="HATPase_c"/>
    <property type="match status" value="1"/>
</dbReference>
<feature type="domain" description="Response regulatory" evidence="4">
    <location>
        <begin position="763"/>
        <end position="951"/>
    </location>
</feature>
<dbReference type="CDD" id="cd00082">
    <property type="entry name" value="HisKA"/>
    <property type="match status" value="1"/>
</dbReference>
<feature type="modified residue" description="4-aspartylphosphate" evidence="2">
    <location>
        <position position="841"/>
    </location>
</feature>
<dbReference type="InterPro" id="IPR000014">
    <property type="entry name" value="PAS"/>
</dbReference>
<feature type="domain" description="PAC" evidence="5">
    <location>
        <begin position="380"/>
        <end position="438"/>
    </location>
</feature>
<accession>A0ABR3RN41</accession>
<evidence type="ECO:0000313" key="7">
    <source>
        <dbReference type="Proteomes" id="UP001521222"/>
    </source>
</evidence>
<dbReference type="CDD" id="cd00130">
    <property type="entry name" value="PAS"/>
    <property type="match status" value="2"/>
</dbReference>
<keyword evidence="7" id="KW-1185">Reference proteome</keyword>
<dbReference type="PROSITE" id="PS50113">
    <property type="entry name" value="PAC"/>
    <property type="match status" value="1"/>
</dbReference>
<dbReference type="PANTHER" id="PTHR43719:SF30">
    <property type="entry name" value="TWO-COMPONENT SYSTEM RESPONSE REGULATOR"/>
    <property type="match status" value="1"/>
</dbReference>
<proteinExistence type="predicted"/>
<dbReference type="PRINTS" id="PR00344">
    <property type="entry name" value="BCTRLSENSOR"/>
</dbReference>
<dbReference type="InterPro" id="IPR003594">
    <property type="entry name" value="HATPase_dom"/>
</dbReference>
<dbReference type="InterPro" id="IPR050956">
    <property type="entry name" value="2C_system_His_kinase"/>
</dbReference>
<evidence type="ECO:0000256" key="1">
    <source>
        <dbReference type="ARBA" id="ARBA00022553"/>
    </source>
</evidence>
<protein>
    <recommendedName>
        <fullName evidence="8">Histidine kinase</fullName>
    </recommendedName>
</protein>
<dbReference type="Gene3D" id="1.10.287.130">
    <property type="match status" value="1"/>
</dbReference>
<dbReference type="SUPFAM" id="SSF47384">
    <property type="entry name" value="Homodimeric domain of signal transducing histidine kinase"/>
    <property type="match status" value="1"/>
</dbReference>
<comment type="caution">
    <text evidence="6">The sequence shown here is derived from an EMBL/GenBank/DDBJ whole genome shotgun (WGS) entry which is preliminary data.</text>
</comment>
<dbReference type="InterPro" id="IPR011006">
    <property type="entry name" value="CheY-like_superfamily"/>
</dbReference>
<dbReference type="PANTHER" id="PTHR43719">
    <property type="entry name" value="TWO-COMPONENT HISTIDINE KINASE"/>
    <property type="match status" value="1"/>
</dbReference>
<sequence length="962" mass="108251">MVSNSEHSPATLLDLEILESDPVPTFVIKTGQDALEFAFKFCNEAFRREGFKGRVEEQTRTALLFRSWTQALGDYRPEYEFQGRRWFSQEAGRNRTWKVIRAAEVLRENEIVQTDASPGSEKEAVVKPNIGNWGRVYHRSKDETMREMRANESVLADTLPRTNLTARWEGLQTMMEMSDVGVFEYNTEGKLIHANEAWYRLSSHPRNLPAHVDFSFMDLVYHDDQALVMSMWNTLASGNPVTFEMRWKAAPGIEDPAQWVLSACVPVFDDEGNLISIAGNTIDIMAQKKSQEIAHTRVEALEQARLSEQKFARFAQLSPIAIYIFVPGQGMNYVNDQFFELTGHSRRPLDEFEWFDLVADEDLKMVEDDWSHMLAGKKSDGVQFRLKKTWVNQDGIISNIWVQSSNYPELDENGNVINILGTLFDISQFKWAETVQRQRTEEALEAKRQQENFIDMTSHELRNPLSAVVQCADSVIASLQGLPLHDAKTSTIDTDFKKIREEVVTSIDSLQTIVSCSLHQKRVIDDVLTLSKLDSNLILITPVRVQSAVVVSEALKMFDVECSQMDIKLEFRKDPTFGGYDWIMLDPSRLLQVLINLLTNAIKFTKDRPIRKITVTLGASPTRPPKVWDSVTFTHVGEQPNNLTSGPDWGDGELAYLWLKVQDTGCGMTYDEQNKLFSRFTQATPRTHVKYGGSGLGLFISKSLATLQGGAIGVSSDPDIGSTFAFFVSTRKATPPAGQSIQIRPGPQRTESTEQAMKSVKLNILIVEDNIVNQKVLKKQLSKFGWTISVAGDGQKALDWLKGSVYWRGTPKNNHDSIAEEEEMEYFASPTTHDIDIILMDIEMPIMDGLTCAQRIREYEAQGLLAPPLQKPPALSRQLTASSVSPISAFHDLNISNSPAPPKAHTRLPILAVSANARMEQVEQALAAGMDDAISKPFRIPELWPKILTLVKRISDESPNVK</sequence>
<evidence type="ECO:0000259" key="5">
    <source>
        <dbReference type="PROSITE" id="PS50113"/>
    </source>
</evidence>
<dbReference type="InterPro" id="IPR013655">
    <property type="entry name" value="PAS_fold_3"/>
</dbReference>
<dbReference type="SUPFAM" id="SSF55874">
    <property type="entry name" value="ATPase domain of HSP90 chaperone/DNA topoisomerase II/histidine kinase"/>
    <property type="match status" value="1"/>
</dbReference>
<feature type="domain" description="Histidine kinase" evidence="3">
    <location>
        <begin position="456"/>
        <end position="732"/>
    </location>
</feature>
<dbReference type="InterPro" id="IPR058846">
    <property type="entry name" value="PAS-like"/>
</dbReference>
<name>A0ABR3RN41_9PLEO</name>
<keyword evidence="1 2" id="KW-0597">Phosphoprotein</keyword>
<evidence type="ECO:0008006" key="8">
    <source>
        <dbReference type="Google" id="ProtNLM"/>
    </source>
</evidence>
<dbReference type="EMBL" id="JAKIXB020000008">
    <property type="protein sequence ID" value="KAL1605867.1"/>
    <property type="molecule type" value="Genomic_DNA"/>
</dbReference>
<dbReference type="SMART" id="SM00388">
    <property type="entry name" value="HisKA"/>
    <property type="match status" value="1"/>
</dbReference>
<reference evidence="6 7" key="1">
    <citation type="submission" date="2024-02" db="EMBL/GenBank/DDBJ databases">
        <title>De novo assembly and annotation of 12 fungi associated with fruit tree decline syndrome in Ontario, Canada.</title>
        <authorList>
            <person name="Sulman M."/>
            <person name="Ellouze W."/>
            <person name="Ilyukhin E."/>
        </authorList>
    </citation>
    <scope>NUCLEOTIDE SEQUENCE [LARGE SCALE GENOMIC DNA]</scope>
    <source>
        <strain evidence="6 7">M97-236</strain>
    </source>
</reference>
<dbReference type="InterPro" id="IPR036890">
    <property type="entry name" value="HATPase_C_sf"/>
</dbReference>
<dbReference type="InterPro" id="IPR036097">
    <property type="entry name" value="HisK_dim/P_sf"/>
</dbReference>
<dbReference type="InterPro" id="IPR000700">
    <property type="entry name" value="PAS-assoc_C"/>
</dbReference>
<dbReference type="PROSITE" id="PS50109">
    <property type="entry name" value="HIS_KIN"/>
    <property type="match status" value="1"/>
</dbReference>
<dbReference type="InterPro" id="IPR003661">
    <property type="entry name" value="HisK_dim/P_dom"/>
</dbReference>
<dbReference type="Gene3D" id="3.30.450.20">
    <property type="entry name" value="PAS domain"/>
    <property type="match status" value="2"/>
</dbReference>
<dbReference type="SMART" id="SM00091">
    <property type="entry name" value="PAS"/>
    <property type="match status" value="2"/>
</dbReference>
<organism evidence="6 7">
    <name type="scientific">Nothophoma quercina</name>
    <dbReference type="NCBI Taxonomy" id="749835"/>
    <lineage>
        <taxon>Eukaryota</taxon>
        <taxon>Fungi</taxon>
        <taxon>Dikarya</taxon>
        <taxon>Ascomycota</taxon>
        <taxon>Pezizomycotina</taxon>
        <taxon>Dothideomycetes</taxon>
        <taxon>Pleosporomycetidae</taxon>
        <taxon>Pleosporales</taxon>
        <taxon>Pleosporineae</taxon>
        <taxon>Didymellaceae</taxon>
        <taxon>Nothophoma</taxon>
    </lineage>
</organism>
<dbReference type="PROSITE" id="PS50110">
    <property type="entry name" value="RESPONSE_REGULATORY"/>
    <property type="match status" value="1"/>
</dbReference>